<protein>
    <recommendedName>
        <fullName evidence="7">Reverse transcriptase domain-containing protein</fullName>
    </recommendedName>
</protein>
<dbReference type="GO" id="GO:0004519">
    <property type="term" value="F:endonuclease activity"/>
    <property type="evidence" value="ECO:0007669"/>
    <property type="project" value="UniProtKB-KW"/>
</dbReference>
<dbReference type="SUPFAM" id="SSF56672">
    <property type="entry name" value="DNA/RNA polymerases"/>
    <property type="match status" value="1"/>
</dbReference>
<dbReference type="PANTHER" id="PTHR33050:SF7">
    <property type="entry name" value="RIBONUCLEASE H"/>
    <property type="match status" value="1"/>
</dbReference>
<dbReference type="InterPro" id="IPR000477">
    <property type="entry name" value="RT_dom"/>
</dbReference>
<accession>A0A2A4J4H2</accession>
<dbReference type="GO" id="GO:0016787">
    <property type="term" value="F:hydrolase activity"/>
    <property type="evidence" value="ECO:0007669"/>
    <property type="project" value="UniProtKB-KW"/>
</dbReference>
<dbReference type="Pfam" id="PF17917">
    <property type="entry name" value="RT_RNaseH"/>
    <property type="match status" value="1"/>
</dbReference>
<organism evidence="8">
    <name type="scientific">Heliothis virescens</name>
    <name type="common">Tobacco budworm moth</name>
    <dbReference type="NCBI Taxonomy" id="7102"/>
    <lineage>
        <taxon>Eukaryota</taxon>
        <taxon>Metazoa</taxon>
        <taxon>Ecdysozoa</taxon>
        <taxon>Arthropoda</taxon>
        <taxon>Hexapoda</taxon>
        <taxon>Insecta</taxon>
        <taxon>Pterygota</taxon>
        <taxon>Neoptera</taxon>
        <taxon>Endopterygota</taxon>
        <taxon>Lepidoptera</taxon>
        <taxon>Glossata</taxon>
        <taxon>Ditrysia</taxon>
        <taxon>Noctuoidea</taxon>
        <taxon>Noctuidae</taxon>
        <taxon>Heliothinae</taxon>
        <taxon>Heliothis</taxon>
    </lineage>
</organism>
<evidence type="ECO:0000259" key="7">
    <source>
        <dbReference type="PROSITE" id="PS50878"/>
    </source>
</evidence>
<dbReference type="Gene3D" id="3.30.420.10">
    <property type="entry name" value="Ribonuclease H-like superfamily/Ribonuclease H"/>
    <property type="match status" value="1"/>
</dbReference>
<gene>
    <name evidence="8" type="ORF">B5V51_7856</name>
</gene>
<dbReference type="CDD" id="cd03714">
    <property type="entry name" value="RT_DIRS1"/>
    <property type="match status" value="1"/>
</dbReference>
<dbReference type="PROSITE" id="PS50878">
    <property type="entry name" value="RT_POL"/>
    <property type="match status" value="1"/>
</dbReference>
<evidence type="ECO:0000256" key="5">
    <source>
        <dbReference type="ARBA" id="ARBA00022801"/>
    </source>
</evidence>
<dbReference type="AlphaFoldDB" id="A0A2A4J4H2"/>
<evidence type="ECO:0000256" key="4">
    <source>
        <dbReference type="ARBA" id="ARBA00022759"/>
    </source>
</evidence>
<evidence type="ECO:0000256" key="1">
    <source>
        <dbReference type="ARBA" id="ARBA00022679"/>
    </source>
</evidence>
<dbReference type="CDD" id="cd09275">
    <property type="entry name" value="RNase_HI_RT_DIRS1"/>
    <property type="match status" value="1"/>
</dbReference>
<keyword evidence="1" id="KW-0808">Transferase</keyword>
<dbReference type="Pfam" id="PF00078">
    <property type="entry name" value="RVT_1"/>
    <property type="match status" value="1"/>
</dbReference>
<evidence type="ECO:0000256" key="2">
    <source>
        <dbReference type="ARBA" id="ARBA00022695"/>
    </source>
</evidence>
<proteinExistence type="predicted"/>
<dbReference type="Gene3D" id="3.30.70.270">
    <property type="match status" value="1"/>
</dbReference>
<evidence type="ECO:0000256" key="3">
    <source>
        <dbReference type="ARBA" id="ARBA00022722"/>
    </source>
</evidence>
<keyword evidence="3" id="KW-0540">Nuclease</keyword>
<dbReference type="STRING" id="7102.A0A2A4J4H2"/>
<dbReference type="InterPro" id="IPR041373">
    <property type="entry name" value="RT_RNaseH"/>
</dbReference>
<dbReference type="InterPro" id="IPR052055">
    <property type="entry name" value="Hepadnavirus_pol/RT"/>
</dbReference>
<evidence type="ECO:0000313" key="8">
    <source>
        <dbReference type="EMBL" id="PCG66313.1"/>
    </source>
</evidence>
<keyword evidence="2" id="KW-0548">Nucleotidyltransferase</keyword>
<dbReference type="InterPro" id="IPR036397">
    <property type="entry name" value="RNaseH_sf"/>
</dbReference>
<dbReference type="PANTHER" id="PTHR33050">
    <property type="entry name" value="REVERSE TRANSCRIPTASE DOMAIN-CONTAINING PROTEIN"/>
    <property type="match status" value="1"/>
</dbReference>
<keyword evidence="5" id="KW-0378">Hydrolase</keyword>
<reference evidence="8" key="1">
    <citation type="submission" date="2017-09" db="EMBL/GenBank/DDBJ databases">
        <title>Contemporary evolution of a Lepidopteran species, Heliothis virescens, in response to modern agricultural practices.</title>
        <authorList>
            <person name="Fritz M.L."/>
            <person name="Deyonke A.M."/>
            <person name="Papanicolaou A."/>
            <person name="Micinski S."/>
            <person name="Westbrook J."/>
            <person name="Gould F."/>
        </authorList>
    </citation>
    <scope>NUCLEOTIDE SEQUENCE [LARGE SCALE GENOMIC DNA]</scope>
    <source>
        <strain evidence="8">HvINT-</strain>
        <tissue evidence="8">Whole body</tissue>
    </source>
</reference>
<dbReference type="InterPro" id="IPR043502">
    <property type="entry name" value="DNA/RNA_pol_sf"/>
</dbReference>
<keyword evidence="6" id="KW-0695">RNA-directed DNA polymerase</keyword>
<dbReference type="GO" id="GO:0003964">
    <property type="term" value="F:RNA-directed DNA polymerase activity"/>
    <property type="evidence" value="ECO:0007669"/>
    <property type="project" value="UniProtKB-KW"/>
</dbReference>
<dbReference type="EMBL" id="NWSH01003436">
    <property type="protein sequence ID" value="PCG66313.1"/>
    <property type="molecule type" value="Genomic_DNA"/>
</dbReference>
<dbReference type="InterPro" id="IPR043128">
    <property type="entry name" value="Rev_trsase/Diguanyl_cyclase"/>
</dbReference>
<comment type="caution">
    <text evidence="8">The sequence shown here is derived from an EMBL/GenBank/DDBJ whole genome shotgun (WGS) entry which is preliminary data.</text>
</comment>
<keyword evidence="4" id="KW-0255">Endonuclease</keyword>
<evidence type="ECO:0000256" key="6">
    <source>
        <dbReference type="ARBA" id="ARBA00022918"/>
    </source>
</evidence>
<dbReference type="GO" id="GO:0003676">
    <property type="term" value="F:nucleic acid binding"/>
    <property type="evidence" value="ECO:0007669"/>
    <property type="project" value="InterPro"/>
</dbReference>
<sequence>MFDNQPFRAGQLAKHMLAWRKLGAPKSLINIIKGYVIPFWKRPPITFLTNKTLSNFQTPASSQMDQEVSKMIEQKTLRKLNLKTGFISKMFLTPKSDGKWRPVFNLKRLNEFVKLQKFRLVNHRKLQFFLQKGDYMTKIDLSQAYLHIPIARRHWRYLGIQYRNTTYAMTALPFGLSSAPQIFAKTINWVAKILRYQNIRLVVYLDDFLIVNQNPQRLKDEVNIVLRTLKELGFQINWEKSVLTPTKSISFLGVHWNTDRNRKSLPLDKATLLRKIVLKCIKTRTWSWQQAKSILGRMEFASFAIPLARLHCRKIQRTVNRMPGINPNARFKIDPEIIQELRWWSENMEKTSKIVVQEPDIHLITDASNTGWGATLEDELISGLWTQRQKQWHINKKEMYVIYEIMSNHQSLLQNRSILIQCDNKTVVAYLKNQGGTKSPALLKLAGDILKLALHLNIEIRIEHIPGQYNVISDHLSRGKSLPDWHLSNKMQETIFKKWGTPEIDLFATRESAVVEKYVTQFPCQQSEFVNAFTRTWNYNLAWIFPPPPLIPRILQHINQCQGTFILIVPRWENVFWRPIIKKRSLDRPFTIRNLCEHLIDIRTNQPPPKVQDLSLEAWKIRGGPL</sequence>
<name>A0A2A4J4H2_HELVI</name>
<feature type="domain" description="Reverse transcriptase" evidence="7">
    <location>
        <begin position="74"/>
        <end position="256"/>
    </location>
</feature>
<dbReference type="Gene3D" id="3.10.10.10">
    <property type="entry name" value="HIV Type 1 Reverse Transcriptase, subunit A, domain 1"/>
    <property type="match status" value="1"/>
</dbReference>